<sequence length="148" mass="15807">MIGGGGISQPIRQESPDPQGTTVRMINNQPMMIVDSATPMFTSEFTINGGGPGLHVGGLEIPSLQHHHHSMINEWNPINMLETTNNQNSNGGAAGGQQHHQMQGLLLHHSHSHDSCFYGGLTMGAHLHGVSSGSNVNNQGNSFDLRLV</sequence>
<accession>A0A8J8NHW5</accession>
<protein>
    <submittedName>
        <fullName evidence="2">Uncharacterized protein</fullName>
    </submittedName>
</protein>
<organism evidence="2 3">
    <name type="scientific">Halteria grandinella</name>
    <dbReference type="NCBI Taxonomy" id="5974"/>
    <lineage>
        <taxon>Eukaryota</taxon>
        <taxon>Sar</taxon>
        <taxon>Alveolata</taxon>
        <taxon>Ciliophora</taxon>
        <taxon>Intramacronucleata</taxon>
        <taxon>Spirotrichea</taxon>
        <taxon>Stichotrichia</taxon>
        <taxon>Sporadotrichida</taxon>
        <taxon>Halteriidae</taxon>
        <taxon>Halteria</taxon>
    </lineage>
</organism>
<comment type="caution">
    <text evidence="2">The sequence shown here is derived from an EMBL/GenBank/DDBJ whole genome shotgun (WGS) entry which is preliminary data.</text>
</comment>
<dbReference type="AlphaFoldDB" id="A0A8J8NHW5"/>
<gene>
    <name evidence="2" type="ORF">FGO68_gene11890</name>
</gene>
<feature type="region of interest" description="Disordered" evidence="1">
    <location>
        <begin position="1"/>
        <end position="22"/>
    </location>
</feature>
<dbReference type="EMBL" id="RRYP01016631">
    <property type="protein sequence ID" value="TNV74790.1"/>
    <property type="molecule type" value="Genomic_DNA"/>
</dbReference>
<feature type="compositionally biased region" description="Polar residues" evidence="1">
    <location>
        <begin position="10"/>
        <end position="22"/>
    </location>
</feature>
<dbReference type="Proteomes" id="UP000785679">
    <property type="component" value="Unassembled WGS sequence"/>
</dbReference>
<evidence type="ECO:0000256" key="1">
    <source>
        <dbReference type="SAM" id="MobiDB-lite"/>
    </source>
</evidence>
<evidence type="ECO:0000313" key="2">
    <source>
        <dbReference type="EMBL" id="TNV74790.1"/>
    </source>
</evidence>
<keyword evidence="3" id="KW-1185">Reference proteome</keyword>
<evidence type="ECO:0000313" key="3">
    <source>
        <dbReference type="Proteomes" id="UP000785679"/>
    </source>
</evidence>
<name>A0A8J8NHW5_HALGN</name>
<reference evidence="2" key="1">
    <citation type="submission" date="2019-06" db="EMBL/GenBank/DDBJ databases">
        <authorList>
            <person name="Zheng W."/>
        </authorList>
    </citation>
    <scope>NUCLEOTIDE SEQUENCE</scope>
    <source>
        <strain evidence="2">QDHG01</strain>
    </source>
</reference>
<proteinExistence type="predicted"/>